<dbReference type="PATRIC" id="fig|1789004.3.peg.1931"/>
<dbReference type="STRING" id="1789004.FEMY_18870"/>
<evidence type="ECO:0000313" key="2">
    <source>
        <dbReference type="Proteomes" id="UP000075653"/>
    </source>
</evidence>
<reference evidence="1 2" key="1">
    <citation type="submission" date="2016-01" db="EMBL/GenBank/DDBJ databases">
        <title>Genome sequence of the acidophilic iron oxidising Ferrovum strain Z-31.</title>
        <authorList>
            <person name="Poehlein A."/>
            <person name="Ullrich S.R."/>
            <person name="Schloemann M."/>
            <person name="Muehling M."/>
            <person name="Daniel R."/>
        </authorList>
    </citation>
    <scope>NUCLEOTIDE SEQUENCE [LARGE SCALE GENOMIC DNA]</scope>
    <source>
        <strain evidence="1 2">Z-31</strain>
    </source>
</reference>
<dbReference type="EMBL" id="LRRD01000048">
    <property type="protein sequence ID" value="KXW57584.1"/>
    <property type="molecule type" value="Genomic_DNA"/>
</dbReference>
<dbReference type="AlphaFoldDB" id="A0A149VXE9"/>
<name>A0A149VXE9_9PROT</name>
<dbReference type="Pfam" id="PF09700">
    <property type="entry name" value="Cas_Cmr3"/>
    <property type="match status" value="1"/>
</dbReference>
<gene>
    <name evidence="1" type="ORF">FEMY_18870</name>
</gene>
<keyword evidence="2" id="KW-1185">Reference proteome</keyword>
<dbReference type="Proteomes" id="UP000075653">
    <property type="component" value="Unassembled WGS sequence"/>
</dbReference>
<dbReference type="InterPro" id="IPR019117">
    <property type="entry name" value="CRISPR-assoc_protein_Cmr3"/>
</dbReference>
<evidence type="ECO:0000313" key="1">
    <source>
        <dbReference type="EMBL" id="KXW57584.1"/>
    </source>
</evidence>
<protein>
    <submittedName>
        <fullName evidence="1">CRISPR-associated protein</fullName>
    </submittedName>
</protein>
<organism evidence="1 2">
    <name type="scientific">Ferrovum myxofaciens</name>
    <dbReference type="NCBI Taxonomy" id="416213"/>
    <lineage>
        <taxon>Bacteria</taxon>
        <taxon>Pseudomonadati</taxon>
        <taxon>Pseudomonadota</taxon>
        <taxon>Betaproteobacteria</taxon>
        <taxon>Ferrovales</taxon>
        <taxon>Ferrovaceae</taxon>
        <taxon>Ferrovum</taxon>
    </lineage>
</organism>
<sequence length="375" mass="40558">MTVIEYRFIEPLDVLFLRGNKMFGDPGSFGESLLPPWPSIAAGALRSRMLADDGVDLTAFARGDVNHPTLGTPMQPGSFVITAFHLARHRKDGVLEALTAPPADLIVSEGRDGNPIVRVLTPTRLAGELMSSAPFALLPVLVEPERSKPANGYWLNESGWRKYLAGETPGVADLVKSGELWALDHRVGVGLDTATRRAADGRLFSMQAVAMKSGVGFLAAVTGAIPPNNGTVRLGGDGRAATIRSVSLDMPEPDYAAIARSRRCRLILSAPGIFPEGWKLPGTDQDGNFEFGEIRARITCAAVQRADIVSGWNLAKWQPKSAQRVAPAGSVYWLDEIEATPEALRKLAEKGLWSESCEDMQRRAEGFNCIMFAAY</sequence>
<dbReference type="Gene3D" id="3.30.70.2940">
    <property type="match status" value="1"/>
</dbReference>
<dbReference type="RefSeq" id="WP_062188317.1">
    <property type="nucleotide sequence ID" value="NZ_CP149475.1"/>
</dbReference>
<comment type="caution">
    <text evidence="1">The sequence shown here is derived from an EMBL/GenBank/DDBJ whole genome shotgun (WGS) entry which is preliminary data.</text>
</comment>
<proteinExistence type="predicted"/>
<accession>A0A149VXE9</accession>
<dbReference type="Gene3D" id="2.60.40.4350">
    <property type="match status" value="1"/>
</dbReference>